<dbReference type="HOGENOM" id="CLU_2954429_0_0_11"/>
<evidence type="ECO:0000313" key="3">
    <source>
        <dbReference type="Proteomes" id="UP000007076"/>
    </source>
</evidence>
<dbReference type="InterPro" id="IPR041581">
    <property type="entry name" value="Glyoxalase_6"/>
</dbReference>
<dbReference type="AlphaFoldDB" id="E4NKF1"/>
<dbReference type="KEGG" id="ksk:KSE_70050"/>
<name>E4NKF1_KITSK</name>
<proteinExistence type="predicted"/>
<dbReference type="SUPFAM" id="SSF54593">
    <property type="entry name" value="Glyoxalase/Bleomycin resistance protein/Dihydroxybiphenyl dioxygenase"/>
    <property type="match status" value="1"/>
</dbReference>
<evidence type="ECO:0000259" key="1">
    <source>
        <dbReference type="Pfam" id="PF18029"/>
    </source>
</evidence>
<dbReference type="Gene3D" id="3.10.180.10">
    <property type="entry name" value="2,3-Dihydroxybiphenyl 1,2-Dioxygenase, domain 1"/>
    <property type="match status" value="1"/>
</dbReference>
<organism evidence="2 3">
    <name type="scientific">Kitasatospora setae (strain ATCC 33774 / DSM 43861 / JCM 3304 / KCC A-0304 / NBRC 14216 / KM-6054)</name>
    <name type="common">Streptomyces setae</name>
    <dbReference type="NCBI Taxonomy" id="452652"/>
    <lineage>
        <taxon>Bacteria</taxon>
        <taxon>Bacillati</taxon>
        <taxon>Actinomycetota</taxon>
        <taxon>Actinomycetes</taxon>
        <taxon>Kitasatosporales</taxon>
        <taxon>Streptomycetaceae</taxon>
        <taxon>Kitasatospora</taxon>
    </lineage>
</organism>
<dbReference type="eggNOG" id="COG0346">
    <property type="taxonomic scope" value="Bacteria"/>
</dbReference>
<dbReference type="InterPro" id="IPR029068">
    <property type="entry name" value="Glyas_Bleomycin-R_OHBP_Dase"/>
</dbReference>
<feature type="domain" description="Glyoxalase-like" evidence="1">
    <location>
        <begin position="2"/>
        <end position="44"/>
    </location>
</feature>
<dbReference type="PATRIC" id="fig|452652.3.peg.7035"/>
<dbReference type="Proteomes" id="UP000007076">
    <property type="component" value="Chromosome"/>
</dbReference>
<evidence type="ECO:0000313" key="2">
    <source>
        <dbReference type="EMBL" id="BAJ32762.1"/>
    </source>
</evidence>
<reference evidence="2 3" key="1">
    <citation type="journal article" date="2010" name="DNA Res.">
        <title>Genome sequence of Kitasatospora setae NBRC 14216T: an evolutionary snapshot of the family Streptomycetaceae.</title>
        <authorList>
            <person name="Ichikawa N."/>
            <person name="Oguchi A."/>
            <person name="Ikeda H."/>
            <person name="Ishikawa J."/>
            <person name="Kitani S."/>
            <person name="Watanabe Y."/>
            <person name="Nakamura S."/>
            <person name="Katano Y."/>
            <person name="Kishi E."/>
            <person name="Sasagawa M."/>
            <person name="Ankai A."/>
            <person name="Fukui S."/>
            <person name="Hashimoto Y."/>
            <person name="Kamata S."/>
            <person name="Otoguro M."/>
            <person name="Tanikawa S."/>
            <person name="Nihira T."/>
            <person name="Horinouchi S."/>
            <person name="Ohnishi Y."/>
            <person name="Hayakawa M."/>
            <person name="Kuzuyama T."/>
            <person name="Arisawa A."/>
            <person name="Nomoto F."/>
            <person name="Miura H."/>
            <person name="Takahashi Y."/>
            <person name="Fujita N."/>
        </authorList>
    </citation>
    <scope>NUCLEOTIDE SEQUENCE [LARGE SCALE GENOMIC DNA]</scope>
    <source>
        <strain evidence="3">ATCC 33774 / DSM 43861 / JCM 3304 / KCC A-0304 / NBRC 14216 / KM-6054</strain>
    </source>
</reference>
<keyword evidence="3" id="KW-1185">Reference proteome</keyword>
<protein>
    <recommendedName>
        <fullName evidence="1">Glyoxalase-like domain-containing protein</fullName>
    </recommendedName>
</protein>
<dbReference type="EMBL" id="AP010968">
    <property type="protein sequence ID" value="BAJ32762.1"/>
    <property type="molecule type" value="Genomic_DNA"/>
</dbReference>
<dbReference type="Pfam" id="PF18029">
    <property type="entry name" value="Glyoxalase_6"/>
    <property type="match status" value="1"/>
</dbReference>
<accession>E4NKF1</accession>
<sequence length="59" mass="6532">MDEIAAEGRRAVGLGAELRQDAIGPDGYGWQVYTDPAGHPFCLCRHREVSWTDDGLVWS</sequence>
<gene>
    <name evidence="2" type="ordered locus">KSE_70050</name>
</gene>